<name>A0ACB8BEZ9_9AGAM</name>
<evidence type="ECO:0000313" key="2">
    <source>
        <dbReference type="Proteomes" id="UP000790709"/>
    </source>
</evidence>
<keyword evidence="1" id="KW-0489">Methyltransferase</keyword>
<organism evidence="1 2">
    <name type="scientific">Leucogyrophana mollusca</name>
    <dbReference type="NCBI Taxonomy" id="85980"/>
    <lineage>
        <taxon>Eukaryota</taxon>
        <taxon>Fungi</taxon>
        <taxon>Dikarya</taxon>
        <taxon>Basidiomycota</taxon>
        <taxon>Agaricomycotina</taxon>
        <taxon>Agaricomycetes</taxon>
        <taxon>Agaricomycetidae</taxon>
        <taxon>Boletales</taxon>
        <taxon>Boletales incertae sedis</taxon>
        <taxon>Leucogyrophana</taxon>
    </lineage>
</organism>
<proteinExistence type="predicted"/>
<accession>A0ACB8BEZ9</accession>
<keyword evidence="1" id="KW-0808">Transferase</keyword>
<evidence type="ECO:0000313" key="1">
    <source>
        <dbReference type="EMBL" id="KAH7923288.1"/>
    </source>
</evidence>
<protein>
    <submittedName>
        <fullName evidence="1">S-adenosyl-L-methionine-dependent methyltransferase</fullName>
    </submittedName>
</protein>
<keyword evidence="2" id="KW-1185">Reference proteome</keyword>
<dbReference type="EMBL" id="MU266457">
    <property type="protein sequence ID" value="KAH7923288.1"/>
    <property type="molecule type" value="Genomic_DNA"/>
</dbReference>
<gene>
    <name evidence="1" type="ORF">BV22DRAFT_1130782</name>
</gene>
<sequence length="482" mass="53283">MDRDHTIDPQHSPRATSGSADVAALIALIETAARAAVSEYQLRGGDVPSLVSVTPHPLDSEGNVINLKRALRLLEGACDQLCAMLVPPAQTIMNRTNGYDAAVVRVAIDARIADVLAEHPQGLHIGELSRAVGIEKGKLARVMRALATRHCFHEVDTDVYANSRISAALRSSTYSGILESASLASFELQGATSMLSEDLQHTDHGASSLYRPAKTPFAQWVRLREDSHAETFFDWLDENPDRRENFGRAMAAVGGVLGCQSVLYEYPWQRYTSVCDVGSGVGTFAMPLARMFPHIKVTLQDLPGVLEQAKEDWGANFPEAVVRDRVDFTSVDFLREVPTLGQDIYYLRFIIHDWPDTEAQTILRNVRSAMGPGARLLIQDFVIQPLDRKQGQREAALFGMECAPEPLLPNSGNGMARMHNQDMAMLAVFGSRERTLRELVELGTKAELRLEKVWDLAETCLLEFVRADSWDGACRDARKALL</sequence>
<comment type="caution">
    <text evidence="1">The sequence shown here is derived from an EMBL/GenBank/DDBJ whole genome shotgun (WGS) entry which is preliminary data.</text>
</comment>
<dbReference type="Proteomes" id="UP000790709">
    <property type="component" value="Unassembled WGS sequence"/>
</dbReference>
<reference evidence="1" key="1">
    <citation type="journal article" date="2021" name="New Phytol.">
        <title>Evolutionary innovations through gain and loss of genes in the ectomycorrhizal Boletales.</title>
        <authorList>
            <person name="Wu G."/>
            <person name="Miyauchi S."/>
            <person name="Morin E."/>
            <person name="Kuo A."/>
            <person name="Drula E."/>
            <person name="Varga T."/>
            <person name="Kohler A."/>
            <person name="Feng B."/>
            <person name="Cao Y."/>
            <person name="Lipzen A."/>
            <person name="Daum C."/>
            <person name="Hundley H."/>
            <person name="Pangilinan J."/>
            <person name="Johnson J."/>
            <person name="Barry K."/>
            <person name="LaButti K."/>
            <person name="Ng V."/>
            <person name="Ahrendt S."/>
            <person name="Min B."/>
            <person name="Choi I.G."/>
            <person name="Park H."/>
            <person name="Plett J.M."/>
            <person name="Magnuson J."/>
            <person name="Spatafora J.W."/>
            <person name="Nagy L.G."/>
            <person name="Henrissat B."/>
            <person name="Grigoriev I.V."/>
            <person name="Yang Z.L."/>
            <person name="Xu J."/>
            <person name="Martin F.M."/>
        </authorList>
    </citation>
    <scope>NUCLEOTIDE SEQUENCE</scope>
    <source>
        <strain evidence="1">KUC20120723A-06</strain>
    </source>
</reference>